<dbReference type="Proteomes" id="UP000010808">
    <property type="component" value="Chromosome"/>
</dbReference>
<evidence type="ECO:0000313" key="1">
    <source>
        <dbReference type="EMBL" id="CCO23625.1"/>
    </source>
</evidence>
<organism evidence="1 2">
    <name type="scientific">Maridesulfovibrio hydrothermalis AM13 = DSM 14728</name>
    <dbReference type="NCBI Taxonomy" id="1121451"/>
    <lineage>
        <taxon>Bacteria</taxon>
        <taxon>Pseudomonadati</taxon>
        <taxon>Thermodesulfobacteriota</taxon>
        <taxon>Desulfovibrionia</taxon>
        <taxon>Desulfovibrionales</taxon>
        <taxon>Desulfovibrionaceae</taxon>
        <taxon>Maridesulfovibrio</taxon>
    </lineage>
</organism>
<dbReference type="STRING" id="1121451.DESAM_21348"/>
<evidence type="ECO:0000313" key="2">
    <source>
        <dbReference type="Proteomes" id="UP000010808"/>
    </source>
</evidence>
<gene>
    <name evidence="1" type="ORF">DESAM_21348</name>
</gene>
<dbReference type="EMBL" id="FO203522">
    <property type="protein sequence ID" value="CCO23625.1"/>
    <property type="molecule type" value="Genomic_DNA"/>
</dbReference>
<dbReference type="AlphaFoldDB" id="L0RBR3"/>
<keyword evidence="2" id="KW-1185">Reference proteome</keyword>
<sequence>MGRKNRLFSGSPRGADASATFYSLSQDLDDLAFTESRFPHLNNLRHGYLYQKYLLCAGTNIRGVYRSKSEENYRAND</sequence>
<protein>
    <submittedName>
        <fullName evidence="1">Uncharacterized protein</fullName>
    </submittedName>
</protein>
<dbReference type="KEGG" id="dhy:DESAM_21348"/>
<accession>L0RBR3</accession>
<reference evidence="1 2" key="1">
    <citation type="submission" date="2012-10" db="EMBL/GenBank/DDBJ databases">
        <authorList>
            <person name="Genoscope - CEA"/>
        </authorList>
    </citation>
    <scope>NUCLEOTIDE SEQUENCE [LARGE SCALE GENOMIC DNA]</scope>
    <source>
        <strain evidence="2">AM13 / DSM 14728</strain>
    </source>
</reference>
<proteinExistence type="predicted"/>
<name>L0RBR3_9BACT</name>
<dbReference type="HOGENOM" id="CLU_2632335_0_0_7"/>